<proteinExistence type="predicted"/>
<protein>
    <submittedName>
        <fullName evidence="1">Uncharacterized protein</fullName>
    </submittedName>
</protein>
<accession>A0A9X1P010</accession>
<evidence type="ECO:0000313" key="1">
    <source>
        <dbReference type="EMBL" id="MCE7026853.1"/>
    </source>
</evidence>
<sequence length="85" mass="10336">MAEVTNDLIYEVLKKIQADVSELRHGQQGIRQELISMRGHMLSMQNDIHNIYLRFDRHDERLERIERRLELREMAEPHTPFEHDR</sequence>
<gene>
    <name evidence="1" type="ORF">LZD57_02515</name>
</gene>
<comment type="caution">
    <text evidence="1">The sequence shown here is derived from an EMBL/GenBank/DDBJ whole genome shotgun (WGS) entry which is preliminary data.</text>
</comment>
<dbReference type="EMBL" id="JAJUWU010000003">
    <property type="protein sequence ID" value="MCE7026853.1"/>
    <property type="molecule type" value="Genomic_DNA"/>
</dbReference>
<dbReference type="AlphaFoldDB" id="A0A9X1P010"/>
<name>A0A9X1P010_9HYPH</name>
<dbReference type="Proteomes" id="UP001139035">
    <property type="component" value="Unassembled WGS sequence"/>
</dbReference>
<keyword evidence="2" id="KW-1185">Reference proteome</keyword>
<reference evidence="1" key="1">
    <citation type="submission" date="2022-01" db="EMBL/GenBank/DDBJ databases">
        <title>Jiella avicenniae sp. nov., a novel endophytic bacterium isolated from bark of Avicennia marina.</title>
        <authorList>
            <person name="Tuo L."/>
        </authorList>
    </citation>
    <scope>NUCLEOTIDE SEQUENCE</scope>
    <source>
        <strain evidence="1">CBK1P-4</strain>
    </source>
</reference>
<organism evidence="1 2">
    <name type="scientific">Jiella avicenniae</name>
    <dbReference type="NCBI Taxonomy" id="2907202"/>
    <lineage>
        <taxon>Bacteria</taxon>
        <taxon>Pseudomonadati</taxon>
        <taxon>Pseudomonadota</taxon>
        <taxon>Alphaproteobacteria</taxon>
        <taxon>Hyphomicrobiales</taxon>
        <taxon>Aurantimonadaceae</taxon>
        <taxon>Jiella</taxon>
    </lineage>
</organism>
<dbReference type="RefSeq" id="WP_233717551.1">
    <property type="nucleotide sequence ID" value="NZ_JAJUWU010000003.1"/>
</dbReference>
<evidence type="ECO:0000313" key="2">
    <source>
        <dbReference type="Proteomes" id="UP001139035"/>
    </source>
</evidence>